<proteinExistence type="predicted"/>
<protein>
    <submittedName>
        <fullName evidence="1">Uncharacterized protein</fullName>
    </submittedName>
</protein>
<organism evidence="1 2">
    <name type="scientific">Pieris brassicae</name>
    <name type="common">White butterfly</name>
    <name type="synonym">Large white butterfly</name>
    <dbReference type="NCBI Taxonomy" id="7116"/>
    <lineage>
        <taxon>Eukaryota</taxon>
        <taxon>Metazoa</taxon>
        <taxon>Ecdysozoa</taxon>
        <taxon>Arthropoda</taxon>
        <taxon>Hexapoda</taxon>
        <taxon>Insecta</taxon>
        <taxon>Pterygota</taxon>
        <taxon>Neoptera</taxon>
        <taxon>Endopterygota</taxon>
        <taxon>Lepidoptera</taxon>
        <taxon>Glossata</taxon>
        <taxon>Ditrysia</taxon>
        <taxon>Papilionoidea</taxon>
        <taxon>Pieridae</taxon>
        <taxon>Pierinae</taxon>
        <taxon>Pieris</taxon>
    </lineage>
</organism>
<gene>
    <name evidence="1" type="ORF">PIBRA_LOCUS12728</name>
</gene>
<reference evidence="1" key="1">
    <citation type="submission" date="2022-05" db="EMBL/GenBank/DDBJ databases">
        <authorList>
            <person name="Okamura Y."/>
        </authorList>
    </citation>
    <scope>NUCLEOTIDE SEQUENCE</scope>
</reference>
<keyword evidence="2" id="KW-1185">Reference proteome</keyword>
<comment type="caution">
    <text evidence="1">The sequence shown here is derived from an EMBL/GenBank/DDBJ whole genome shotgun (WGS) entry which is preliminary data.</text>
</comment>
<dbReference type="EMBL" id="CALOZG010000085">
    <property type="protein sequence ID" value="CAH4036989.1"/>
    <property type="molecule type" value="Genomic_DNA"/>
</dbReference>
<evidence type="ECO:0000313" key="1">
    <source>
        <dbReference type="EMBL" id="CAH4036989.1"/>
    </source>
</evidence>
<sequence length="101" mass="11350">MSWGEARERGSNPTLKQINALEDQEMLSEWKSELTGGGAGKCTIEAQHQDWLNWLESLRSAQLSICADAVRTRWYLHRVGPSQGVRRHEPATTVSEMTQPG</sequence>
<evidence type="ECO:0000313" key="2">
    <source>
        <dbReference type="Proteomes" id="UP001152562"/>
    </source>
</evidence>
<dbReference type="AlphaFoldDB" id="A0A9P0U0E0"/>
<dbReference type="Proteomes" id="UP001152562">
    <property type="component" value="Unassembled WGS sequence"/>
</dbReference>
<accession>A0A9P0U0E0</accession>
<name>A0A9P0U0E0_PIEBR</name>